<evidence type="ECO:0000313" key="1">
    <source>
        <dbReference type="EMBL" id="KAG5419365.1"/>
    </source>
</evidence>
<dbReference type="OrthoDB" id="4023281at2759"/>
<protein>
    <submittedName>
        <fullName evidence="1">Uncharacterized protein</fullName>
    </submittedName>
</protein>
<dbReference type="RefSeq" id="XP_067548481.1">
    <property type="nucleotide sequence ID" value="XM_067692065.1"/>
</dbReference>
<evidence type="ECO:0000313" key="2">
    <source>
        <dbReference type="Proteomes" id="UP000669133"/>
    </source>
</evidence>
<proteinExistence type="predicted"/>
<name>A0A8H7ZCL1_9ASCO</name>
<organism evidence="1 2">
    <name type="scientific">Candida metapsilosis</name>
    <dbReference type="NCBI Taxonomy" id="273372"/>
    <lineage>
        <taxon>Eukaryota</taxon>
        <taxon>Fungi</taxon>
        <taxon>Dikarya</taxon>
        <taxon>Ascomycota</taxon>
        <taxon>Saccharomycotina</taxon>
        <taxon>Pichiomycetes</taxon>
        <taxon>Debaryomycetaceae</taxon>
        <taxon>Candida/Lodderomyces clade</taxon>
        <taxon>Candida</taxon>
    </lineage>
</organism>
<dbReference type="GeneID" id="93651761"/>
<accession>A0A8H7ZCL1</accession>
<gene>
    <name evidence="1" type="ORF">I9W82_003132</name>
</gene>
<dbReference type="EMBL" id="JAEOAQ010000003">
    <property type="protein sequence ID" value="KAG5419365.1"/>
    <property type="molecule type" value="Genomic_DNA"/>
</dbReference>
<keyword evidence="2" id="KW-1185">Reference proteome</keyword>
<sequence length="189" mass="21857">MSLQQSSADFTTFIKDKSCTLSSPVEGGNVFDLSSFSIDSNFDISQFYTQDLSISRVESLPYIAFNMPEVEVSFYNYYNQLLYLMTHKNYKVKAASLARYDSRMYPMLHSRTRKGFFEWLGEMILYKHENFVPDALIRGVLVKNAGLVDDEMLNFVVGVVTRQPFGLICYPIDYRYLFQLEKLGVKICT</sequence>
<reference evidence="1 2" key="1">
    <citation type="submission" date="2020-12" db="EMBL/GenBank/DDBJ databases">
        <title>Effect of drift, selection, and recombination on the evolution of hybrid genomes in Candida yeast pathogens.</title>
        <authorList>
            <person name="Mixao V."/>
            <person name="Ksiezopolska E."/>
            <person name="Saus E."/>
            <person name="Boekhout T."/>
            <person name="Gacser A."/>
            <person name="Gabaldon T."/>
        </authorList>
    </citation>
    <scope>NUCLEOTIDE SEQUENCE [LARGE SCALE GENOMIC DNA]</scope>
    <source>
        <strain evidence="1 2">BP57</strain>
    </source>
</reference>
<dbReference type="Proteomes" id="UP000669133">
    <property type="component" value="Unassembled WGS sequence"/>
</dbReference>
<comment type="caution">
    <text evidence="1">The sequence shown here is derived from an EMBL/GenBank/DDBJ whole genome shotgun (WGS) entry which is preliminary data.</text>
</comment>
<dbReference type="AlphaFoldDB" id="A0A8H7ZCL1"/>